<keyword evidence="2" id="KW-1185">Reference proteome</keyword>
<gene>
    <name evidence="1" type="ORF">LEP1GSC131_0597</name>
</gene>
<dbReference type="Proteomes" id="UP000006339">
    <property type="component" value="Unassembled WGS sequence"/>
</dbReference>
<sequence length="38" mass="4625">MPRFSYVELTLKLDKMLNLERLAVLRYYGERDFLAVLF</sequence>
<comment type="caution">
    <text evidence="1">The sequence shown here is derived from an EMBL/GenBank/DDBJ whole genome shotgun (WGS) entry which is preliminary data.</text>
</comment>
<evidence type="ECO:0000313" key="1">
    <source>
        <dbReference type="EMBL" id="EKO53043.1"/>
    </source>
</evidence>
<name>A0A828YAP7_9LEPT</name>
<reference evidence="1" key="1">
    <citation type="submission" date="2012-10" db="EMBL/GenBank/DDBJ databases">
        <authorList>
            <person name="Harkins D.M."/>
            <person name="Durkin A.S."/>
            <person name="Brinkac L.M."/>
            <person name="Selengut J.D."/>
            <person name="Sanka R."/>
            <person name="DePew J."/>
            <person name="Purushe J."/>
            <person name="Picardeau M."/>
            <person name="Werts C."/>
            <person name="Goarant C."/>
            <person name="Vinetz J.M."/>
            <person name="Sutton G.G."/>
            <person name="Nelson W.C."/>
            <person name="Fouts D.E."/>
        </authorList>
    </citation>
    <scope>NUCLEOTIDE SEQUENCE [LARGE SCALE GENOMIC DNA]</scope>
    <source>
        <strain evidence="1">200802841</strain>
    </source>
</reference>
<proteinExistence type="predicted"/>
<dbReference type="EMBL" id="AKWH02000012">
    <property type="protein sequence ID" value="EKO53043.1"/>
    <property type="molecule type" value="Genomic_DNA"/>
</dbReference>
<dbReference type="AlphaFoldDB" id="A0A828YAP7"/>
<protein>
    <submittedName>
        <fullName evidence="1">Uncharacterized protein</fullName>
    </submittedName>
</protein>
<evidence type="ECO:0000313" key="2">
    <source>
        <dbReference type="Proteomes" id="UP000006339"/>
    </source>
</evidence>
<organism evidence="1 2">
    <name type="scientific">Leptospira kirschneri str. 200802841</name>
    <dbReference type="NCBI Taxonomy" id="1193047"/>
    <lineage>
        <taxon>Bacteria</taxon>
        <taxon>Pseudomonadati</taxon>
        <taxon>Spirochaetota</taxon>
        <taxon>Spirochaetia</taxon>
        <taxon>Leptospirales</taxon>
        <taxon>Leptospiraceae</taxon>
        <taxon>Leptospira</taxon>
    </lineage>
</organism>
<accession>A0A828YAP7</accession>